<dbReference type="AlphaFoldDB" id="A0A4Y6ULX5"/>
<evidence type="ECO:0000313" key="2">
    <source>
        <dbReference type="Proteomes" id="UP000316313"/>
    </source>
</evidence>
<evidence type="ECO:0000313" key="1">
    <source>
        <dbReference type="EMBL" id="QDH17396.1"/>
    </source>
</evidence>
<dbReference type="RefSeq" id="WP_141461305.1">
    <property type="nucleotide sequence ID" value="NZ_CP038141.1"/>
</dbReference>
<proteinExistence type="predicted"/>
<organism evidence="1 2">
    <name type="scientific">Swingsia samuiensis</name>
    <dbReference type="NCBI Taxonomy" id="1293412"/>
    <lineage>
        <taxon>Bacteria</taxon>
        <taxon>Pseudomonadati</taxon>
        <taxon>Pseudomonadota</taxon>
        <taxon>Alphaproteobacteria</taxon>
        <taxon>Acetobacterales</taxon>
        <taxon>Acetobacteraceae</taxon>
        <taxon>Swingsia</taxon>
    </lineage>
</organism>
<keyword evidence="2" id="KW-1185">Reference proteome</keyword>
<dbReference type="OrthoDB" id="7026141at2"/>
<reference evidence="1 2" key="1">
    <citation type="submission" date="2019-03" db="EMBL/GenBank/DDBJ databases">
        <title>The complete genome sequence of Swingsia samuiensis NBRC107927(T).</title>
        <authorList>
            <person name="Chua K.-O."/>
            <person name="Chan K.-G."/>
            <person name="See-Too W.-S."/>
        </authorList>
    </citation>
    <scope>NUCLEOTIDE SEQUENCE [LARGE SCALE GENOMIC DNA]</scope>
    <source>
        <strain evidence="1 2">AH83</strain>
    </source>
</reference>
<gene>
    <name evidence="1" type="ORF">E3D00_07335</name>
</gene>
<accession>A0A4Y6ULX5</accession>
<dbReference type="InterPro" id="IPR020288">
    <property type="entry name" value="Sheath_initiator"/>
</dbReference>
<protein>
    <submittedName>
        <fullName evidence="1">Uncharacterized protein</fullName>
    </submittedName>
</protein>
<dbReference type="EMBL" id="CP038141">
    <property type="protein sequence ID" value="QDH17396.1"/>
    <property type="molecule type" value="Genomic_DNA"/>
</dbReference>
<sequence length="117" mass="12434">MRSLLLDRSTWDLVVDANGNLALCDEPYATLQAVACAARCWLGDHFYDTSLGISYQQMSAPGGFPVATLKNQIEQAAASVDGVQSAQCLLVGPRADRSLGGTILVKLKTGETANVDF</sequence>
<dbReference type="Proteomes" id="UP000316313">
    <property type="component" value="Chromosome"/>
</dbReference>
<dbReference type="KEGG" id="ssam:E3D00_07335"/>
<name>A0A4Y6ULX5_9PROT</name>
<dbReference type="Pfam" id="PF10934">
    <property type="entry name" value="Sheath_initiator"/>
    <property type="match status" value="1"/>
</dbReference>